<dbReference type="GO" id="GO:0004521">
    <property type="term" value="F:RNA endonuclease activity"/>
    <property type="evidence" value="ECO:0000318"/>
    <property type="project" value="GO_Central"/>
</dbReference>
<feature type="domain" description="Piwi" evidence="9">
    <location>
        <begin position="571"/>
        <end position="870"/>
    </location>
</feature>
<dbReference type="InterPro" id="IPR012337">
    <property type="entry name" value="RNaseH-like_sf"/>
</dbReference>
<comment type="subcellular location">
    <subcellularLocation>
        <location evidence="1">Cytoplasm</location>
    </subcellularLocation>
</comment>
<dbReference type="Gene3D" id="2.170.260.10">
    <property type="entry name" value="paz domain"/>
    <property type="match status" value="1"/>
</dbReference>
<dbReference type="SMART" id="SM00949">
    <property type="entry name" value="PAZ"/>
    <property type="match status" value="1"/>
</dbReference>
<dbReference type="AlphaFoldDB" id="E9GBD5"/>
<dbReference type="InterPro" id="IPR003100">
    <property type="entry name" value="PAZ_dom"/>
</dbReference>
<dbReference type="PROSITE" id="PS50822">
    <property type="entry name" value="PIWI"/>
    <property type="match status" value="1"/>
</dbReference>
<feature type="region of interest" description="Disordered" evidence="7">
    <location>
        <begin position="1"/>
        <end position="93"/>
    </location>
</feature>
<dbReference type="STRING" id="6669.E9GBD5"/>
<dbReference type="GO" id="GO:0005634">
    <property type="term" value="C:nucleus"/>
    <property type="evidence" value="ECO:0000318"/>
    <property type="project" value="GO_Central"/>
</dbReference>
<dbReference type="KEGG" id="dpx:DAPPUDRAFT_442507"/>
<evidence type="ECO:0000256" key="1">
    <source>
        <dbReference type="ARBA" id="ARBA00004496"/>
    </source>
</evidence>
<dbReference type="SMART" id="SM00950">
    <property type="entry name" value="Piwi"/>
    <property type="match status" value="1"/>
</dbReference>
<dbReference type="InterPro" id="IPR036397">
    <property type="entry name" value="RNaseH_sf"/>
</dbReference>
<evidence type="ECO:0000313" key="10">
    <source>
        <dbReference type="EMBL" id="EFX83176.1"/>
    </source>
</evidence>
<evidence type="ECO:0000256" key="7">
    <source>
        <dbReference type="SAM" id="MobiDB-lite"/>
    </source>
</evidence>
<keyword evidence="2" id="KW-0217">Developmental protein</keyword>
<dbReference type="Pfam" id="PF02171">
    <property type="entry name" value="Piwi"/>
    <property type="match status" value="1"/>
</dbReference>
<dbReference type="PROSITE" id="PS50821">
    <property type="entry name" value="PAZ"/>
    <property type="match status" value="1"/>
</dbReference>
<comment type="similarity">
    <text evidence="6">Belongs to the argonaute family. Piwi subfamily.</text>
</comment>
<dbReference type="HOGENOM" id="CLU_008813_0_0_1"/>
<dbReference type="CDD" id="cd04658">
    <property type="entry name" value="Piwi_piwi-like_Euk"/>
    <property type="match status" value="1"/>
</dbReference>
<proteinExistence type="inferred from homology"/>
<organism evidence="10 11">
    <name type="scientific">Daphnia pulex</name>
    <name type="common">Water flea</name>
    <dbReference type="NCBI Taxonomy" id="6669"/>
    <lineage>
        <taxon>Eukaryota</taxon>
        <taxon>Metazoa</taxon>
        <taxon>Ecdysozoa</taxon>
        <taxon>Arthropoda</taxon>
        <taxon>Crustacea</taxon>
        <taxon>Branchiopoda</taxon>
        <taxon>Diplostraca</taxon>
        <taxon>Cladocera</taxon>
        <taxon>Anomopoda</taxon>
        <taxon>Daphniidae</taxon>
        <taxon>Daphnia</taxon>
    </lineage>
</organism>
<dbReference type="SUPFAM" id="SSF101690">
    <property type="entry name" value="PAZ domain"/>
    <property type="match status" value="1"/>
</dbReference>
<keyword evidence="5" id="KW-0943">RNA-mediated gene silencing</keyword>
<evidence type="ECO:0000256" key="4">
    <source>
        <dbReference type="ARBA" id="ARBA00022884"/>
    </source>
</evidence>
<name>E9GBD5_DAPPU</name>
<dbReference type="InterPro" id="IPR036085">
    <property type="entry name" value="PAZ_dom_sf"/>
</dbReference>
<evidence type="ECO:0000256" key="3">
    <source>
        <dbReference type="ARBA" id="ARBA00022490"/>
    </source>
</evidence>
<keyword evidence="11" id="KW-1185">Reference proteome</keyword>
<dbReference type="Pfam" id="PF23278">
    <property type="entry name" value="Piwi_N"/>
    <property type="match status" value="1"/>
</dbReference>
<keyword evidence="3" id="KW-0963">Cytoplasm</keyword>
<dbReference type="InterPro" id="IPR003165">
    <property type="entry name" value="Piwi"/>
</dbReference>
<dbReference type="FunCoup" id="E9GBD5">
    <property type="interactions" value="63"/>
</dbReference>
<protein>
    <submittedName>
        <fullName evidence="10">Aubergine/Piwi-like protein copy D</fullName>
    </submittedName>
</protein>
<dbReference type="GO" id="GO:0034584">
    <property type="term" value="F:piRNA binding"/>
    <property type="evidence" value="ECO:0000318"/>
    <property type="project" value="GO_Central"/>
</dbReference>
<dbReference type="PANTHER" id="PTHR22891">
    <property type="entry name" value="EUKARYOTIC TRANSLATION INITIATION FACTOR 2C"/>
    <property type="match status" value="1"/>
</dbReference>
<sequence>MSDAGGGGGEKRGVKRSSRELQQQTPRRPGESSQPPSTATPQSPGPSTSRSEGDRSSSYYAGQQHASGGAAAAGPSHQQAGWPSAIASGGTRGLSRARNQLELVTKSPSYDKHGHSGEKMTVRSNYFQVIKMPDVKLLQYRVDFTPEIADDISFIRKGLIRTHQEILGHYIFDGTLLYTTIPLPQPLELISKRKFDGSDVKIKFALVGEFQQEDATYTSVMCLILRRCMSMLNLVMLKRKYYDKAAKEDVPGHPITIWPGYVTTIRRHERDYLLNVEIVHKYLRRDTAMNVIERIHRQLGRDDFMNRVKTELLGQIVMTLYNDKTYRIDDIDFDKTPLSTFHLRKEDRDITYKEYYQKHYEVNIKDERQFLLVSRPSRNKPDMNQPGATSMRDDTIYLIPELCGMTGLTEEHRNNFKMMQAVGNITRVTPGRRVETLMKFRRRLAETPQIERELNNWGLEFANQLVPCPARTLKAPLLLTGTNTINTKDGDWGREMQKRKMCVSVKMSEWIVVYPTKLNSQVRSFVNMMKRVGGPQGFHLPEPHYVPLDMDRTSDYINALRDNTLNRYYDIVMCVLRTNRTDTYSAIKKYTFCERGIPSQVITGRIIEGTEGRLMSVATKVMTQIACKLGAEPWTLVAHLQRPWMIVGYDTYHDARNRKAVGAFVASINTSYTRYNSSVKIHPANEDISPSFKDHMLKSLKAYQTANGSYPEKIIVYRDGVGAGDIQTVLDIELEGIQEACRLVANANLAGVDYKPGIAFVIVSKAIKTRFFAGTRDNPSNAASGTVVDDVVTIRERSDFFLVSQKVNQGTVSPTNFNVIFDSTGLAANVHQMFAYSLTHLYYNWPGTVRVPAPMQYAHKLAYLVGERIEREPLDVLAKFPYYL</sequence>
<dbReference type="EMBL" id="GL732538">
    <property type="protein sequence ID" value="EFX83176.1"/>
    <property type="molecule type" value="Genomic_DNA"/>
</dbReference>
<evidence type="ECO:0000256" key="5">
    <source>
        <dbReference type="ARBA" id="ARBA00023158"/>
    </source>
</evidence>
<gene>
    <name evidence="10" type="ORF">DAPPUDRAFT_442507</name>
</gene>
<dbReference type="GO" id="GO:0043186">
    <property type="term" value="C:P granule"/>
    <property type="evidence" value="ECO:0000318"/>
    <property type="project" value="GO_Central"/>
</dbReference>
<dbReference type="SUPFAM" id="SSF53098">
    <property type="entry name" value="Ribonuclease H-like"/>
    <property type="match status" value="1"/>
</dbReference>
<accession>E9GBD5</accession>
<dbReference type="Gene3D" id="3.40.50.2300">
    <property type="match status" value="1"/>
</dbReference>
<dbReference type="PhylomeDB" id="E9GBD5"/>
<evidence type="ECO:0000259" key="8">
    <source>
        <dbReference type="PROSITE" id="PS50821"/>
    </source>
</evidence>
<dbReference type="eggNOG" id="KOG1042">
    <property type="taxonomic scope" value="Eukaryota"/>
</dbReference>
<dbReference type="GO" id="GO:0031047">
    <property type="term" value="P:regulatory ncRNA-mediated gene silencing"/>
    <property type="evidence" value="ECO:0000318"/>
    <property type="project" value="GO_Central"/>
</dbReference>
<dbReference type="Gene3D" id="3.30.420.10">
    <property type="entry name" value="Ribonuclease H-like superfamily/Ribonuclease H"/>
    <property type="match status" value="1"/>
</dbReference>
<evidence type="ECO:0000313" key="11">
    <source>
        <dbReference type="Proteomes" id="UP000000305"/>
    </source>
</evidence>
<reference evidence="10 11" key="1">
    <citation type="journal article" date="2011" name="Science">
        <title>The ecoresponsive genome of Daphnia pulex.</title>
        <authorList>
            <person name="Colbourne J.K."/>
            <person name="Pfrender M.E."/>
            <person name="Gilbert D."/>
            <person name="Thomas W.K."/>
            <person name="Tucker A."/>
            <person name="Oakley T.H."/>
            <person name="Tokishita S."/>
            <person name="Aerts A."/>
            <person name="Arnold G.J."/>
            <person name="Basu M.K."/>
            <person name="Bauer D.J."/>
            <person name="Caceres C.E."/>
            <person name="Carmel L."/>
            <person name="Casola C."/>
            <person name="Choi J.H."/>
            <person name="Detter J.C."/>
            <person name="Dong Q."/>
            <person name="Dusheyko S."/>
            <person name="Eads B.D."/>
            <person name="Frohlich T."/>
            <person name="Geiler-Samerotte K.A."/>
            <person name="Gerlach D."/>
            <person name="Hatcher P."/>
            <person name="Jogdeo S."/>
            <person name="Krijgsveld J."/>
            <person name="Kriventseva E.V."/>
            <person name="Kultz D."/>
            <person name="Laforsch C."/>
            <person name="Lindquist E."/>
            <person name="Lopez J."/>
            <person name="Manak J.R."/>
            <person name="Muller J."/>
            <person name="Pangilinan J."/>
            <person name="Patwardhan R.P."/>
            <person name="Pitluck S."/>
            <person name="Pritham E.J."/>
            <person name="Rechtsteiner A."/>
            <person name="Rho M."/>
            <person name="Rogozin I.B."/>
            <person name="Sakarya O."/>
            <person name="Salamov A."/>
            <person name="Schaack S."/>
            <person name="Shapiro H."/>
            <person name="Shiga Y."/>
            <person name="Skalitzky C."/>
            <person name="Smith Z."/>
            <person name="Souvorov A."/>
            <person name="Sung W."/>
            <person name="Tang Z."/>
            <person name="Tsuchiya D."/>
            <person name="Tu H."/>
            <person name="Vos H."/>
            <person name="Wang M."/>
            <person name="Wolf Y.I."/>
            <person name="Yamagata H."/>
            <person name="Yamada T."/>
            <person name="Ye Y."/>
            <person name="Shaw J.R."/>
            <person name="Andrews J."/>
            <person name="Crease T.J."/>
            <person name="Tang H."/>
            <person name="Lucas S.M."/>
            <person name="Robertson H.M."/>
            <person name="Bork P."/>
            <person name="Koonin E.V."/>
            <person name="Zdobnov E.M."/>
            <person name="Grigoriev I.V."/>
            <person name="Lynch M."/>
            <person name="Boore J.L."/>
        </authorList>
    </citation>
    <scope>NUCLEOTIDE SEQUENCE [LARGE SCALE GENOMIC DNA]</scope>
</reference>
<feature type="compositionally biased region" description="Low complexity" evidence="7">
    <location>
        <begin position="32"/>
        <end position="81"/>
    </location>
</feature>
<dbReference type="InParanoid" id="E9GBD5"/>
<dbReference type="OrthoDB" id="445936at2759"/>
<dbReference type="GO" id="GO:0034587">
    <property type="term" value="P:piRNA processing"/>
    <property type="evidence" value="ECO:0000318"/>
    <property type="project" value="GO_Central"/>
</dbReference>
<evidence type="ECO:0000256" key="6">
    <source>
        <dbReference type="ARBA" id="ARBA00038291"/>
    </source>
</evidence>
<keyword evidence="4" id="KW-0694">RNA-binding</keyword>
<dbReference type="Pfam" id="PF02170">
    <property type="entry name" value="PAZ"/>
    <property type="match status" value="1"/>
</dbReference>
<dbReference type="GO" id="GO:0007283">
    <property type="term" value="P:spermatogenesis"/>
    <property type="evidence" value="ECO:0000318"/>
    <property type="project" value="GO_Central"/>
</dbReference>
<dbReference type="Proteomes" id="UP000000305">
    <property type="component" value="Unassembled WGS sequence"/>
</dbReference>
<feature type="domain" description="PAZ" evidence="8">
    <location>
        <begin position="290"/>
        <end position="407"/>
    </location>
</feature>
<evidence type="ECO:0000256" key="2">
    <source>
        <dbReference type="ARBA" id="ARBA00022473"/>
    </source>
</evidence>
<dbReference type="FunFam" id="2.170.260.10:FF:000003">
    <property type="entry name" value="Piwi-like RNA-mediated gene silencing 2"/>
    <property type="match status" value="1"/>
</dbReference>
<evidence type="ECO:0000259" key="9">
    <source>
        <dbReference type="PROSITE" id="PS50822"/>
    </source>
</evidence>
<dbReference type="OMA" id="ADWQMAF"/>
<dbReference type="CDD" id="cd02845">
    <property type="entry name" value="PAZ_piwi_like"/>
    <property type="match status" value="1"/>
</dbReference>